<evidence type="ECO:0000256" key="2">
    <source>
        <dbReference type="SAM" id="Phobius"/>
    </source>
</evidence>
<evidence type="ECO:0000313" key="3">
    <source>
        <dbReference type="EMBL" id="MCQ4838539.1"/>
    </source>
</evidence>
<gene>
    <name evidence="3" type="ORF">NE695_01260</name>
</gene>
<dbReference type="RefSeq" id="WP_147578578.1">
    <property type="nucleotide sequence ID" value="NZ_CABKVV010000014.1"/>
</dbReference>
<sequence length="390" mass="41168">MICPNCGRTVPDGTQCPCMGSTPLLSSNPAVNVIKTVGSSTQFLVLAILYSVSVLFSVVTAITADSTLENLIYSAYDYGIDPSLLYPFANQNALSAVLGAIFSSVPGILIATALWLHFSSSRGTATGGVSTAGMTIWKVMAVISLVGCCLGILAALFFVVLFIAVLANMGSSNAGSYHFYSYGYGDPEVLLAGASVLLGILAVVVIMALVLYLIYDICVLKTVNRMKNVVHTGMPDNRIPRYLIVMNYVFGIIAGIGGLFSLFSSPIAGVGSLVGAAGMILTARLLSECRNRMTMLLYPPVQPVYAQPPQNAYQPYGYGQAPVQQFYPSAPESASSVPPQQPAYQQPLQSPSVLSEPENTPLVPGVPEAPTGAESSAAEQEENPENKPEE</sequence>
<feature type="transmembrane region" description="Helical" evidence="2">
    <location>
        <begin position="266"/>
        <end position="286"/>
    </location>
</feature>
<feature type="transmembrane region" description="Helical" evidence="2">
    <location>
        <begin position="239"/>
        <end position="260"/>
    </location>
</feature>
<accession>A0ABT1RV44</accession>
<dbReference type="Proteomes" id="UP001524473">
    <property type="component" value="Unassembled WGS sequence"/>
</dbReference>
<protein>
    <submittedName>
        <fullName evidence="3">Uncharacterized protein</fullName>
    </submittedName>
</protein>
<feature type="transmembrane region" description="Helical" evidence="2">
    <location>
        <begin position="43"/>
        <end position="64"/>
    </location>
</feature>
<keyword evidence="2" id="KW-0472">Membrane</keyword>
<reference evidence="3 4" key="1">
    <citation type="submission" date="2022-06" db="EMBL/GenBank/DDBJ databases">
        <title>Isolation of gut microbiota from human fecal samples.</title>
        <authorList>
            <person name="Pamer E.G."/>
            <person name="Barat B."/>
            <person name="Waligurski E."/>
            <person name="Medina S."/>
            <person name="Paddock L."/>
            <person name="Mostad J."/>
        </authorList>
    </citation>
    <scope>NUCLEOTIDE SEQUENCE [LARGE SCALE GENOMIC DNA]</scope>
    <source>
        <strain evidence="3 4">DFI.9.73</strain>
    </source>
</reference>
<organism evidence="3 4">
    <name type="scientific">Neglectibacter timonensis</name>
    <dbReference type="NCBI Taxonomy" id="1776382"/>
    <lineage>
        <taxon>Bacteria</taxon>
        <taxon>Bacillati</taxon>
        <taxon>Bacillota</taxon>
        <taxon>Clostridia</taxon>
        <taxon>Eubacteriales</taxon>
        <taxon>Oscillospiraceae</taxon>
        <taxon>Neglectibacter</taxon>
    </lineage>
</organism>
<dbReference type="EMBL" id="JANFZH010000002">
    <property type="protein sequence ID" value="MCQ4838539.1"/>
    <property type="molecule type" value="Genomic_DNA"/>
</dbReference>
<proteinExistence type="predicted"/>
<keyword evidence="2" id="KW-0812">Transmembrane</keyword>
<name>A0ABT1RV44_9FIRM</name>
<evidence type="ECO:0000256" key="1">
    <source>
        <dbReference type="SAM" id="MobiDB-lite"/>
    </source>
</evidence>
<dbReference type="GeneID" id="90532857"/>
<feature type="compositionally biased region" description="Low complexity" evidence="1">
    <location>
        <begin position="328"/>
        <end position="352"/>
    </location>
</feature>
<evidence type="ECO:0000313" key="4">
    <source>
        <dbReference type="Proteomes" id="UP001524473"/>
    </source>
</evidence>
<feature type="region of interest" description="Disordered" evidence="1">
    <location>
        <begin position="328"/>
        <end position="390"/>
    </location>
</feature>
<keyword evidence="2" id="KW-1133">Transmembrane helix</keyword>
<comment type="caution">
    <text evidence="3">The sequence shown here is derived from an EMBL/GenBank/DDBJ whole genome shotgun (WGS) entry which is preliminary data.</text>
</comment>
<feature type="transmembrane region" description="Helical" evidence="2">
    <location>
        <begin position="139"/>
        <end position="169"/>
    </location>
</feature>
<feature type="transmembrane region" description="Helical" evidence="2">
    <location>
        <begin position="189"/>
        <end position="218"/>
    </location>
</feature>
<keyword evidence="4" id="KW-1185">Reference proteome</keyword>
<feature type="transmembrane region" description="Helical" evidence="2">
    <location>
        <begin position="93"/>
        <end position="118"/>
    </location>
</feature>